<dbReference type="SUPFAM" id="SSF53335">
    <property type="entry name" value="S-adenosyl-L-methionine-dependent methyltransferases"/>
    <property type="match status" value="1"/>
</dbReference>
<dbReference type="EC" id="2.1.1.297" evidence="1"/>
<sequence length="318" mass="35957">MAEFKEKASNFNFNQKPPRGNLQNYQNTPAVKKTQDLINHIRTAIAEIYEEPEASAIAFAVAGHVLGIGRLELSMQRYDLVSHEVEVTTEKLIERLLQHEPLQYVLGIAHFFDLELKVTPAVLIPRPETEELVAQIIKENQHRPQLHILDIGTGSGCIAITLAEVLDCAKVYGLDISEKALEVSHENALKYGQPIQWIKADIFEDKIPVKAHSLDILVSNPPYVLENEKPKMRKNVLDHEPHLALFVPDNDALLYYKRIAEVGKKWLKPGGKLYFEINEQFADPLIEMLKSQGYQSLSVSCDLFGKDRFVTAALPTRT</sequence>
<keyword evidence="2 9" id="KW-0489">Methyltransferase</keyword>
<evidence type="ECO:0000259" key="7">
    <source>
        <dbReference type="Pfam" id="PF05175"/>
    </source>
</evidence>
<dbReference type="Gene3D" id="1.10.8.10">
    <property type="entry name" value="DNA helicase RuvA subunit, C-terminal domain"/>
    <property type="match status" value="1"/>
</dbReference>
<dbReference type="GO" id="GO:0032259">
    <property type="term" value="P:methylation"/>
    <property type="evidence" value="ECO:0007669"/>
    <property type="project" value="UniProtKB-KW"/>
</dbReference>
<evidence type="ECO:0000256" key="2">
    <source>
        <dbReference type="ARBA" id="ARBA00022603"/>
    </source>
</evidence>
<dbReference type="Pfam" id="PF17827">
    <property type="entry name" value="PrmC_N"/>
    <property type="match status" value="1"/>
</dbReference>
<evidence type="ECO:0000256" key="6">
    <source>
        <dbReference type="SAM" id="MobiDB-lite"/>
    </source>
</evidence>
<keyword evidence="3 9" id="KW-0808">Transferase</keyword>
<feature type="domain" description="Methyltransferase small" evidence="7">
    <location>
        <begin position="137"/>
        <end position="228"/>
    </location>
</feature>
<feature type="domain" description="Release factor glutamine methyltransferase N-terminal" evidence="8">
    <location>
        <begin position="37"/>
        <end position="107"/>
    </location>
</feature>
<comment type="catalytic activity">
    <reaction evidence="5">
        <text>L-glutaminyl-[peptide chain release factor] + S-adenosyl-L-methionine = N(5)-methyl-L-glutaminyl-[peptide chain release factor] + S-adenosyl-L-homocysteine + H(+)</text>
        <dbReference type="Rhea" id="RHEA:42896"/>
        <dbReference type="Rhea" id="RHEA-COMP:10271"/>
        <dbReference type="Rhea" id="RHEA-COMP:10272"/>
        <dbReference type="ChEBI" id="CHEBI:15378"/>
        <dbReference type="ChEBI" id="CHEBI:30011"/>
        <dbReference type="ChEBI" id="CHEBI:57856"/>
        <dbReference type="ChEBI" id="CHEBI:59789"/>
        <dbReference type="ChEBI" id="CHEBI:61891"/>
        <dbReference type="EC" id="2.1.1.297"/>
    </reaction>
</comment>
<dbReference type="PANTHER" id="PTHR18895">
    <property type="entry name" value="HEMK METHYLTRANSFERASE"/>
    <property type="match status" value="1"/>
</dbReference>
<evidence type="ECO:0000256" key="4">
    <source>
        <dbReference type="ARBA" id="ARBA00022691"/>
    </source>
</evidence>
<dbReference type="PROSITE" id="PS00092">
    <property type="entry name" value="N6_MTASE"/>
    <property type="match status" value="1"/>
</dbReference>
<dbReference type="InterPro" id="IPR029063">
    <property type="entry name" value="SAM-dependent_MTases_sf"/>
</dbReference>
<evidence type="ECO:0000256" key="3">
    <source>
        <dbReference type="ARBA" id="ARBA00022679"/>
    </source>
</evidence>
<dbReference type="InterPro" id="IPR019874">
    <property type="entry name" value="RF_methyltr_PrmC"/>
</dbReference>
<proteinExistence type="predicted"/>
<dbReference type="InterPro" id="IPR002052">
    <property type="entry name" value="DNA_methylase_N6_adenine_CS"/>
</dbReference>
<evidence type="ECO:0000313" key="10">
    <source>
        <dbReference type="Proteomes" id="UP001596161"/>
    </source>
</evidence>
<dbReference type="InterPro" id="IPR040758">
    <property type="entry name" value="PrmC_N"/>
</dbReference>
<dbReference type="InterPro" id="IPR004556">
    <property type="entry name" value="HemK-like"/>
</dbReference>
<dbReference type="RefSeq" id="WP_378017204.1">
    <property type="nucleotide sequence ID" value="NZ_JBHSKT010000004.1"/>
</dbReference>
<dbReference type="InterPro" id="IPR050320">
    <property type="entry name" value="N5-glutamine_MTase"/>
</dbReference>
<protein>
    <recommendedName>
        <fullName evidence="1">peptide chain release factor N(5)-glutamine methyltransferase</fullName>
        <ecNumber evidence="1">2.1.1.297</ecNumber>
    </recommendedName>
</protein>
<dbReference type="Pfam" id="PF05175">
    <property type="entry name" value="MTS"/>
    <property type="match status" value="1"/>
</dbReference>
<dbReference type="CDD" id="cd02440">
    <property type="entry name" value="AdoMet_MTases"/>
    <property type="match status" value="1"/>
</dbReference>
<name>A0ABW0ECQ6_9BACT</name>
<evidence type="ECO:0000256" key="5">
    <source>
        <dbReference type="ARBA" id="ARBA00048391"/>
    </source>
</evidence>
<dbReference type="EMBL" id="JBHSKT010000004">
    <property type="protein sequence ID" value="MFC5270840.1"/>
    <property type="molecule type" value="Genomic_DNA"/>
</dbReference>
<dbReference type="Proteomes" id="UP001596161">
    <property type="component" value="Unassembled WGS sequence"/>
</dbReference>
<feature type="region of interest" description="Disordered" evidence="6">
    <location>
        <begin position="1"/>
        <end position="27"/>
    </location>
</feature>
<keyword evidence="10" id="KW-1185">Reference proteome</keyword>
<evidence type="ECO:0000313" key="9">
    <source>
        <dbReference type="EMBL" id="MFC5270840.1"/>
    </source>
</evidence>
<gene>
    <name evidence="9" type="primary">prmC</name>
    <name evidence="9" type="ORF">ACFPIB_09480</name>
</gene>
<organism evidence="9 10">
    <name type="scientific">Adhaeribacter terreus</name>
    <dbReference type="NCBI Taxonomy" id="529703"/>
    <lineage>
        <taxon>Bacteria</taxon>
        <taxon>Pseudomonadati</taxon>
        <taxon>Bacteroidota</taxon>
        <taxon>Cytophagia</taxon>
        <taxon>Cytophagales</taxon>
        <taxon>Hymenobacteraceae</taxon>
        <taxon>Adhaeribacter</taxon>
    </lineage>
</organism>
<evidence type="ECO:0000256" key="1">
    <source>
        <dbReference type="ARBA" id="ARBA00012771"/>
    </source>
</evidence>
<feature type="compositionally biased region" description="Polar residues" evidence="6">
    <location>
        <begin position="9"/>
        <end position="27"/>
    </location>
</feature>
<dbReference type="NCBIfam" id="TIGR03534">
    <property type="entry name" value="RF_mod_PrmC"/>
    <property type="match status" value="1"/>
</dbReference>
<keyword evidence="4" id="KW-0949">S-adenosyl-L-methionine</keyword>
<dbReference type="PANTHER" id="PTHR18895:SF74">
    <property type="entry name" value="MTRF1L RELEASE FACTOR GLUTAMINE METHYLTRANSFERASE"/>
    <property type="match status" value="1"/>
</dbReference>
<dbReference type="InterPro" id="IPR007848">
    <property type="entry name" value="Small_mtfrase_dom"/>
</dbReference>
<accession>A0ABW0ECQ6</accession>
<evidence type="ECO:0000259" key="8">
    <source>
        <dbReference type="Pfam" id="PF17827"/>
    </source>
</evidence>
<reference evidence="10" key="1">
    <citation type="journal article" date="2019" name="Int. J. Syst. Evol. Microbiol.">
        <title>The Global Catalogue of Microorganisms (GCM) 10K type strain sequencing project: providing services to taxonomists for standard genome sequencing and annotation.</title>
        <authorList>
            <consortium name="The Broad Institute Genomics Platform"/>
            <consortium name="The Broad Institute Genome Sequencing Center for Infectious Disease"/>
            <person name="Wu L."/>
            <person name="Ma J."/>
        </authorList>
    </citation>
    <scope>NUCLEOTIDE SEQUENCE [LARGE SCALE GENOMIC DNA]</scope>
    <source>
        <strain evidence="10">KACC 12602</strain>
    </source>
</reference>
<dbReference type="NCBIfam" id="TIGR00536">
    <property type="entry name" value="hemK_fam"/>
    <property type="match status" value="1"/>
</dbReference>
<dbReference type="GO" id="GO:0102559">
    <property type="term" value="F:peptide chain release factor N(5)-glutamine methyltransferase activity"/>
    <property type="evidence" value="ECO:0007669"/>
    <property type="project" value="UniProtKB-EC"/>
</dbReference>
<comment type="caution">
    <text evidence="9">The sequence shown here is derived from an EMBL/GenBank/DDBJ whole genome shotgun (WGS) entry which is preliminary data.</text>
</comment>
<dbReference type="Gene3D" id="3.40.50.150">
    <property type="entry name" value="Vaccinia Virus protein VP39"/>
    <property type="match status" value="1"/>
</dbReference>